<evidence type="ECO:0000256" key="1">
    <source>
        <dbReference type="SAM" id="MobiDB-lite"/>
    </source>
</evidence>
<feature type="transmembrane region" description="Helical" evidence="2">
    <location>
        <begin position="415"/>
        <end position="435"/>
    </location>
</feature>
<feature type="compositionally biased region" description="Basic and acidic residues" evidence="1">
    <location>
        <begin position="1"/>
        <end position="14"/>
    </location>
</feature>
<feature type="region of interest" description="Disordered" evidence="1">
    <location>
        <begin position="365"/>
        <end position="385"/>
    </location>
</feature>
<feature type="compositionally biased region" description="Pro residues" evidence="1">
    <location>
        <begin position="268"/>
        <end position="278"/>
    </location>
</feature>
<evidence type="ECO:0000313" key="3">
    <source>
        <dbReference type="EMBL" id="RZS44587.1"/>
    </source>
</evidence>
<evidence type="ECO:0000256" key="2">
    <source>
        <dbReference type="SAM" id="Phobius"/>
    </source>
</evidence>
<feature type="compositionally biased region" description="Basic and acidic residues" evidence="1">
    <location>
        <begin position="55"/>
        <end position="77"/>
    </location>
</feature>
<dbReference type="AlphaFoldDB" id="A0A4Q7L5I1"/>
<feature type="compositionally biased region" description="Acidic residues" evidence="1">
    <location>
        <begin position="365"/>
        <end position="377"/>
    </location>
</feature>
<organism evidence="3 4">
    <name type="scientific">Herbihabitans rhizosphaerae</name>
    <dbReference type="NCBI Taxonomy" id="1872711"/>
    <lineage>
        <taxon>Bacteria</taxon>
        <taxon>Bacillati</taxon>
        <taxon>Actinomycetota</taxon>
        <taxon>Actinomycetes</taxon>
        <taxon>Pseudonocardiales</taxon>
        <taxon>Pseudonocardiaceae</taxon>
        <taxon>Herbihabitans</taxon>
    </lineage>
</organism>
<name>A0A4Q7L5I1_9PSEU</name>
<sequence>MELMSRESGSERTQRTVAELLAQHGGDSARTPRRRRRRAEEAGDTAPQAIIERIQSGDEHPHAAEPREPEPEPETTRSVDPPPRAAEPPRVVEPPKRREPPRAAPPPPPPAATAPAMEPVEPPPTRRERREPPKRTPRNSLAGRLGGDPPPVEEPSTQQLPRVPAEEPRRRKPDAEPPAGLRGRPGRGPTLPRRVPGTARRPLEPVADEPEPTTPQPPPRPPDRAPDALGGPGKREPFIGTAAPTSDMPNWFGGMGEEPADSEAPTQHGPPPTRPGVPPVQRKSAAAAAFVSRPNPTAGGFGSEPPPAPPEPAEETYADGYAEDYTRDDRYGEDYRDDQYSEDYQALPEEFAATDEESGYTAYEPELDDDYDEDADEQRETSSPGREWAGVAMQVGVGLVVGAAVWLGFSWLWGALPAAALVVALVVTVGLVWVVRKIRRADDLQTTVLAVLVGLVVTVSPAALLLLHH</sequence>
<dbReference type="EMBL" id="SGWQ01000001">
    <property type="protein sequence ID" value="RZS44587.1"/>
    <property type="molecule type" value="Genomic_DNA"/>
</dbReference>
<gene>
    <name evidence="3" type="ORF">EV193_101463</name>
</gene>
<feature type="region of interest" description="Disordered" evidence="1">
    <location>
        <begin position="1"/>
        <end position="335"/>
    </location>
</feature>
<evidence type="ECO:0000313" key="4">
    <source>
        <dbReference type="Proteomes" id="UP000294257"/>
    </source>
</evidence>
<dbReference type="Proteomes" id="UP000294257">
    <property type="component" value="Unassembled WGS sequence"/>
</dbReference>
<accession>A0A4Q7L5I1</accession>
<keyword evidence="4" id="KW-1185">Reference proteome</keyword>
<reference evidence="3 4" key="1">
    <citation type="submission" date="2019-02" db="EMBL/GenBank/DDBJ databases">
        <title>Genomic Encyclopedia of Type Strains, Phase IV (KMG-IV): sequencing the most valuable type-strain genomes for metagenomic binning, comparative biology and taxonomic classification.</title>
        <authorList>
            <person name="Goeker M."/>
        </authorList>
    </citation>
    <scope>NUCLEOTIDE SEQUENCE [LARGE SCALE GENOMIC DNA]</scope>
    <source>
        <strain evidence="3 4">DSM 101727</strain>
    </source>
</reference>
<feature type="compositionally biased region" description="Low complexity" evidence="1">
    <location>
        <begin position="177"/>
        <end position="198"/>
    </location>
</feature>
<protein>
    <submittedName>
        <fullName evidence="3">Uncharacterized protein</fullName>
    </submittedName>
</protein>
<dbReference type="PRINTS" id="PR01217">
    <property type="entry name" value="PRICHEXTENSN"/>
</dbReference>
<feature type="transmembrane region" description="Helical" evidence="2">
    <location>
        <begin position="447"/>
        <end position="467"/>
    </location>
</feature>
<feature type="compositionally biased region" description="Basic and acidic residues" evidence="1">
    <location>
        <begin position="124"/>
        <end position="134"/>
    </location>
</feature>
<keyword evidence="2" id="KW-0812">Transmembrane</keyword>
<comment type="caution">
    <text evidence="3">The sequence shown here is derived from an EMBL/GenBank/DDBJ whole genome shotgun (WGS) entry which is preliminary data.</text>
</comment>
<feature type="compositionally biased region" description="Basic and acidic residues" evidence="1">
    <location>
        <begin position="164"/>
        <end position="175"/>
    </location>
</feature>
<feature type="compositionally biased region" description="Pro residues" evidence="1">
    <location>
        <begin position="102"/>
        <end position="112"/>
    </location>
</feature>
<keyword evidence="2" id="KW-1133">Transmembrane helix</keyword>
<proteinExistence type="predicted"/>
<keyword evidence="2" id="KW-0472">Membrane</keyword>
<feature type="compositionally biased region" description="Basic and acidic residues" evidence="1">
    <location>
        <begin position="324"/>
        <end position="335"/>
    </location>
</feature>